<dbReference type="PANTHER" id="PTHR42693:SF42">
    <property type="entry name" value="ARYLSULFATASE G"/>
    <property type="match status" value="1"/>
</dbReference>
<evidence type="ECO:0000256" key="6">
    <source>
        <dbReference type="ARBA" id="ARBA00022837"/>
    </source>
</evidence>
<dbReference type="EMBL" id="SWBQ01000001">
    <property type="protein sequence ID" value="TKC09746.1"/>
    <property type="molecule type" value="Genomic_DNA"/>
</dbReference>
<dbReference type="AlphaFoldDB" id="A0A4U1CQV8"/>
<evidence type="ECO:0000313" key="9">
    <source>
        <dbReference type="EMBL" id="TKC09746.1"/>
    </source>
</evidence>
<protein>
    <submittedName>
        <fullName evidence="9">Sulfatase</fullName>
    </submittedName>
</protein>
<dbReference type="Pfam" id="PF00884">
    <property type="entry name" value="Sulfatase"/>
    <property type="match status" value="1"/>
</dbReference>
<keyword evidence="6" id="KW-0106">Calcium</keyword>
<evidence type="ECO:0000256" key="5">
    <source>
        <dbReference type="ARBA" id="ARBA00022801"/>
    </source>
</evidence>
<dbReference type="InterPro" id="IPR050738">
    <property type="entry name" value="Sulfatase"/>
</dbReference>
<comment type="cofactor">
    <cofactor evidence="1">
        <name>Ca(2+)</name>
        <dbReference type="ChEBI" id="CHEBI:29108"/>
    </cofactor>
</comment>
<keyword evidence="5" id="KW-0378">Hydrolase</keyword>
<evidence type="ECO:0000313" key="10">
    <source>
        <dbReference type="Proteomes" id="UP000307244"/>
    </source>
</evidence>
<dbReference type="Gene3D" id="3.30.1120.10">
    <property type="match status" value="1"/>
</dbReference>
<evidence type="ECO:0000256" key="4">
    <source>
        <dbReference type="ARBA" id="ARBA00022729"/>
    </source>
</evidence>
<dbReference type="GO" id="GO:0004065">
    <property type="term" value="F:arylsulfatase activity"/>
    <property type="evidence" value="ECO:0007669"/>
    <property type="project" value="TreeGrafter"/>
</dbReference>
<dbReference type="OrthoDB" id="9765065at2"/>
<dbReference type="Proteomes" id="UP000307244">
    <property type="component" value="Unassembled WGS sequence"/>
</dbReference>
<comment type="caution">
    <text evidence="9">The sequence shown here is derived from an EMBL/GenBank/DDBJ whole genome shotgun (WGS) entry which is preliminary data.</text>
</comment>
<dbReference type="InterPro" id="IPR000917">
    <property type="entry name" value="Sulfatase_N"/>
</dbReference>
<evidence type="ECO:0000256" key="3">
    <source>
        <dbReference type="ARBA" id="ARBA00022723"/>
    </source>
</evidence>
<comment type="similarity">
    <text evidence="2">Belongs to the sulfatase family.</text>
</comment>
<feature type="chain" id="PRO_5020415690" evidence="7">
    <location>
        <begin position="18"/>
        <end position="468"/>
    </location>
</feature>
<reference evidence="9 10" key="1">
    <citation type="submission" date="2019-04" db="EMBL/GenBank/DDBJ databases">
        <title>Pedobacter sp. RP-3-15 sp. nov., isolated from Arctic soil.</title>
        <authorList>
            <person name="Dahal R.H."/>
            <person name="Kim D.-U."/>
        </authorList>
    </citation>
    <scope>NUCLEOTIDE SEQUENCE [LARGE SCALE GENOMIC DNA]</scope>
    <source>
        <strain evidence="9 10">RP-3-15</strain>
    </source>
</reference>
<dbReference type="CDD" id="cd16144">
    <property type="entry name" value="ARS_like"/>
    <property type="match status" value="1"/>
</dbReference>
<evidence type="ECO:0000259" key="8">
    <source>
        <dbReference type="Pfam" id="PF00884"/>
    </source>
</evidence>
<keyword evidence="3" id="KW-0479">Metal-binding</keyword>
<dbReference type="SUPFAM" id="SSF53649">
    <property type="entry name" value="Alkaline phosphatase-like"/>
    <property type="match status" value="1"/>
</dbReference>
<sequence length="468" mass="51530">MRTICLILLGLPAIAAAQQKPNILLIFADDMGYKDCGFTGSDKFETPNIDALAKSGMVFNNAYAGAGNCAPSRACLLSGSYGPRHGVYAVGSTTRGPKNLMRMVPVKNTTGLKPAFVTIAEALKKQGYSTCIFGKWHLGNKLGSTPKDQGFDVYSDERANNPNKKIEGIDDPKGVFSLTNATIDFINANDKKPFFAYLAHHAIHSTQEALPATLAKFKAKGLNNKDAMYAACIYDFDASIGLLMKFLKDSGMDKNTLIIFTSDNGATQASSQEPLRGNKGSYYEGGIREPLIASWPGYIKPSTTNNTPIINLDLYPTFLALAGNKNINLDGENLLPIFYGDKENTQRKEIFWHFPGYLDNPVIRGRDSIFRTRPVTAMRKGDWKILLYHEEWLLDGGKNKITTNNAIELYNLKDDEGERKNQANINPAKRDEMLQGLLNWLKKTNAPMPVKIDATHQLEPGGSAVSED</sequence>
<keyword evidence="10" id="KW-1185">Reference proteome</keyword>
<feature type="signal peptide" evidence="7">
    <location>
        <begin position="1"/>
        <end position="17"/>
    </location>
</feature>
<dbReference type="PANTHER" id="PTHR42693">
    <property type="entry name" value="ARYLSULFATASE FAMILY MEMBER"/>
    <property type="match status" value="1"/>
</dbReference>
<name>A0A4U1CQV8_9SPHI</name>
<dbReference type="Gene3D" id="3.40.720.10">
    <property type="entry name" value="Alkaline Phosphatase, subunit A"/>
    <property type="match status" value="1"/>
</dbReference>
<gene>
    <name evidence="9" type="ORF">FA047_05470</name>
</gene>
<dbReference type="GO" id="GO:0046872">
    <property type="term" value="F:metal ion binding"/>
    <property type="evidence" value="ECO:0007669"/>
    <property type="project" value="UniProtKB-KW"/>
</dbReference>
<accession>A0A4U1CQV8</accession>
<dbReference type="InterPro" id="IPR017850">
    <property type="entry name" value="Alkaline_phosphatase_core_sf"/>
</dbReference>
<proteinExistence type="inferred from homology"/>
<organism evidence="9 10">
    <name type="scientific">Pedobacter frigoris</name>
    <dbReference type="NCBI Taxonomy" id="2571272"/>
    <lineage>
        <taxon>Bacteria</taxon>
        <taxon>Pseudomonadati</taxon>
        <taxon>Bacteroidota</taxon>
        <taxon>Sphingobacteriia</taxon>
        <taxon>Sphingobacteriales</taxon>
        <taxon>Sphingobacteriaceae</taxon>
        <taxon>Pedobacter</taxon>
    </lineage>
</organism>
<evidence type="ECO:0000256" key="7">
    <source>
        <dbReference type="SAM" id="SignalP"/>
    </source>
</evidence>
<evidence type="ECO:0000256" key="1">
    <source>
        <dbReference type="ARBA" id="ARBA00001913"/>
    </source>
</evidence>
<keyword evidence="4 7" id="KW-0732">Signal</keyword>
<evidence type="ECO:0000256" key="2">
    <source>
        <dbReference type="ARBA" id="ARBA00008779"/>
    </source>
</evidence>
<feature type="domain" description="Sulfatase N-terminal" evidence="8">
    <location>
        <begin position="21"/>
        <end position="323"/>
    </location>
</feature>